<keyword evidence="1" id="KW-0064">Aspartyl protease</keyword>
<organism evidence="5 6">
    <name type="scientific">Cannabis sativa</name>
    <name type="common">Hemp</name>
    <name type="synonym">Marijuana</name>
    <dbReference type="NCBI Taxonomy" id="3483"/>
    <lineage>
        <taxon>Eukaryota</taxon>
        <taxon>Viridiplantae</taxon>
        <taxon>Streptophyta</taxon>
        <taxon>Embryophyta</taxon>
        <taxon>Tracheophyta</taxon>
        <taxon>Spermatophyta</taxon>
        <taxon>Magnoliopsida</taxon>
        <taxon>eudicotyledons</taxon>
        <taxon>Gunneridae</taxon>
        <taxon>Pentapetalae</taxon>
        <taxon>rosids</taxon>
        <taxon>fabids</taxon>
        <taxon>Rosales</taxon>
        <taxon>Cannabaceae</taxon>
        <taxon>Cannabis</taxon>
    </lineage>
</organism>
<feature type="compositionally biased region" description="Polar residues" evidence="2">
    <location>
        <begin position="85"/>
        <end position="96"/>
    </location>
</feature>
<dbReference type="Gramene" id="evm.model.10.452">
    <property type="protein sequence ID" value="cds.evm.model.10.452"/>
    <property type="gene ID" value="evm.TU.10.452"/>
</dbReference>
<accession>A0A803QNV3</accession>
<evidence type="ECO:0008006" key="7">
    <source>
        <dbReference type="Google" id="ProtNLM"/>
    </source>
</evidence>
<evidence type="ECO:0000313" key="6">
    <source>
        <dbReference type="Proteomes" id="UP000596661"/>
    </source>
</evidence>
<dbReference type="InterPro" id="IPR043502">
    <property type="entry name" value="DNA/RNA_pol_sf"/>
</dbReference>
<feature type="domain" description="Reverse transcriptase Ty1/copia-type" evidence="3">
    <location>
        <begin position="355"/>
        <end position="431"/>
    </location>
</feature>
<dbReference type="EMBL" id="UZAU01000802">
    <property type="status" value="NOT_ANNOTATED_CDS"/>
    <property type="molecule type" value="Genomic_DNA"/>
</dbReference>
<feature type="compositionally biased region" description="Low complexity" evidence="2">
    <location>
        <begin position="211"/>
        <end position="231"/>
    </location>
</feature>
<evidence type="ECO:0000256" key="1">
    <source>
        <dbReference type="ARBA" id="ARBA00022750"/>
    </source>
</evidence>
<dbReference type="PANTHER" id="PTHR11439:SF455">
    <property type="entry name" value="RLK (RECEPTOR-LIKE PROTEIN KINASE) 8, PUTATIVE-RELATED"/>
    <property type="match status" value="1"/>
</dbReference>
<sequence length="582" mass="63162">MGAARSAPILMASLVDVGRSLDSSCWKRYLYTSLENTSDDRSTFGPPSSTPRRGRGSWNPYAVPPRTNNGPGSTSNGRGAPPPFTGQSTPHTSTSGVGAANVERFSANIATADTVADISWYPDSGATSHCTPNDNNFTHKEPYLGQDQIHMGDGASLQIQNVGRVYVSRDVIFNEHQFPYNTLFPNTSTHVHVPHSTPSATISVTLFPKNPSISPTTSPTTDSFHSSPSTTLSVGSPATVPESPTPAESSAPAPDPPINQQSMVTKAKAGLSKKKVYLTSKEPVTLTAALKDPKWLVAMQTEIKALTQNKTWVKVPLPPGRKAIGCKWVYKEKHNSNGTVNQCKARHTTSHSTFLLVYVDDILVTGSSATVVTELISNLNNMFALKDLGLVNYFLGIQVTHTKERLHMSQKKYIMDLLVKAKMDSANPLPTLMTGGEKLSATSSDPFADPTYYRSIVGALQYANITRPEISYAVNRVSQFMQTPLEAHWKTVKKILRYLNGTLDFGLLLKPSASLTVTGFGDADWASDLGNRRSISSLCVYLGSNVVSWSSNKQKTVSRSSTEAEYRSLAQTTAEVIWIQAL</sequence>
<dbReference type="Proteomes" id="UP000596661">
    <property type="component" value="Unassembled WGS sequence"/>
</dbReference>
<keyword evidence="6" id="KW-1185">Reference proteome</keyword>
<dbReference type="InterPro" id="IPR054722">
    <property type="entry name" value="PolX-like_BBD"/>
</dbReference>
<dbReference type="AlphaFoldDB" id="A0A803QNV3"/>
<feature type="compositionally biased region" description="Low complexity" evidence="2">
    <location>
        <begin position="241"/>
        <end position="252"/>
    </location>
</feature>
<dbReference type="PANTHER" id="PTHR11439">
    <property type="entry name" value="GAG-POL-RELATED RETROTRANSPOSON"/>
    <property type="match status" value="1"/>
</dbReference>
<evidence type="ECO:0000313" key="5">
    <source>
        <dbReference type="EnsemblPlants" id="cds.evm.model.10.452"/>
    </source>
</evidence>
<evidence type="ECO:0000256" key="2">
    <source>
        <dbReference type="SAM" id="MobiDB-lite"/>
    </source>
</evidence>
<feature type="region of interest" description="Disordered" evidence="2">
    <location>
        <begin position="37"/>
        <end position="97"/>
    </location>
</feature>
<dbReference type="Pfam" id="PF22936">
    <property type="entry name" value="Pol_BBD"/>
    <property type="match status" value="1"/>
</dbReference>
<dbReference type="CDD" id="cd09272">
    <property type="entry name" value="RNase_HI_RT_Ty1"/>
    <property type="match status" value="1"/>
</dbReference>
<dbReference type="EnsemblPlants" id="evm.model.10.452">
    <property type="protein sequence ID" value="cds.evm.model.10.452"/>
    <property type="gene ID" value="evm.TU.10.452"/>
</dbReference>
<dbReference type="GO" id="GO:0004190">
    <property type="term" value="F:aspartic-type endopeptidase activity"/>
    <property type="evidence" value="ECO:0007669"/>
    <property type="project" value="UniProtKB-KW"/>
</dbReference>
<feature type="compositionally biased region" description="Polar residues" evidence="2">
    <location>
        <begin position="66"/>
        <end position="77"/>
    </location>
</feature>
<feature type="region of interest" description="Disordered" evidence="2">
    <location>
        <begin position="211"/>
        <end position="260"/>
    </location>
</feature>
<evidence type="ECO:0000259" key="3">
    <source>
        <dbReference type="Pfam" id="PF07727"/>
    </source>
</evidence>
<proteinExistence type="predicted"/>
<feature type="domain" description="Retrovirus-related Pol polyprotein from transposon TNT 1-94-like beta-barrel" evidence="4">
    <location>
        <begin position="120"/>
        <end position="168"/>
    </location>
</feature>
<dbReference type="SUPFAM" id="SSF56672">
    <property type="entry name" value="DNA/RNA polymerases"/>
    <property type="match status" value="1"/>
</dbReference>
<protein>
    <recommendedName>
        <fullName evidence="7">Reverse transcriptase Ty1/copia-type domain-containing protein</fullName>
    </recommendedName>
</protein>
<name>A0A803QNV3_CANSA</name>
<evidence type="ECO:0000259" key="4">
    <source>
        <dbReference type="Pfam" id="PF22936"/>
    </source>
</evidence>
<keyword evidence="1" id="KW-0645">Protease</keyword>
<dbReference type="Pfam" id="PF07727">
    <property type="entry name" value="RVT_2"/>
    <property type="match status" value="1"/>
</dbReference>
<keyword evidence="1" id="KW-0378">Hydrolase</keyword>
<reference evidence="5" key="1">
    <citation type="submission" date="2021-03" db="UniProtKB">
        <authorList>
            <consortium name="EnsemblPlants"/>
        </authorList>
    </citation>
    <scope>IDENTIFICATION</scope>
</reference>
<dbReference type="InterPro" id="IPR013103">
    <property type="entry name" value="RVT_2"/>
</dbReference>